<organism evidence="1 2">
    <name type="scientific">Pelovirga terrestris</name>
    <dbReference type="NCBI Taxonomy" id="2771352"/>
    <lineage>
        <taxon>Bacteria</taxon>
        <taxon>Pseudomonadati</taxon>
        <taxon>Thermodesulfobacteriota</taxon>
        <taxon>Desulfuromonadia</taxon>
        <taxon>Geobacterales</taxon>
        <taxon>Geobacteraceae</taxon>
        <taxon>Pelovirga</taxon>
    </lineage>
</organism>
<sequence length="797" mass="89307">MTPLLTWKKIIGVGLFLLLFFLSLVLPAKAATTVSGIQKQEDPSRTRVTVMLSQPTDFSVDSSGQRIDLLLAGASSDSTLQALPEDGTVVRMTLIRRHNDLLVSMLMRRPPLRVSAEALNNPARIVLDIEWIGDDAARPGIAFRMTDVPSRRGGTVALHLQQQSPWEDNWLAFFRDYRSDWDIRIPQRLTPPPPLDAATDSALLPLQQLADEGMFLSLLQSGMAFQGVNAEERRQRDLMMGDAYLRTGSYAAGLARLGALRDLGGDEQIRVDYLTAWGEAARDNAIGALLHLQIHLTDVSEDHPLAGPIRLLHAEAALAASQHQLALDLLREEGLSWPDQLEEVRRIRLADALAGLSERSRALSTYRELADEPLLCEFYYASCQRAAHAAFQTRDFEFSRRLYQPLALAFSREQGADMIHFAAAAAVFEAGDPDWGWIGLERTTQDYPRSEGGDRAALRLLDIRMMNAQETTIAAMAGEYEAIGKRSQIRTLREEAFFKEILVWFLAADHQTSVNRLMRFRRDFAGSPLRREANILLSQQLPIVVEQLLDQGNDLQAVVLVEQNRELLLASGYDRAFLNNLVRAFNRLGLYERSSRVLLYLFNQSAGTPDQKDVFLPLAQSFMQRDQYLAAGDYAHQYLSQYPDGADAGALFVLLIDSLERQGLDAEISQRIQHRDRPDTPEANLRVAAIHWQQDDFAAVVNNLERAAAVQSLLPREQARLAESYYRLGNVPSSLRLYQGLVDDPDFSSQARYRSAQMLLQRGQRPAALAQLQALIGDDANSAWGKLARDLLIQLER</sequence>
<accession>A0A8J6QRS0</accession>
<dbReference type="Proteomes" id="UP000632828">
    <property type="component" value="Unassembled WGS sequence"/>
</dbReference>
<dbReference type="EMBL" id="JACWUN010000006">
    <property type="protein sequence ID" value="MBD1400420.1"/>
    <property type="molecule type" value="Genomic_DNA"/>
</dbReference>
<evidence type="ECO:0008006" key="3">
    <source>
        <dbReference type="Google" id="ProtNLM"/>
    </source>
</evidence>
<comment type="caution">
    <text evidence="1">The sequence shown here is derived from an EMBL/GenBank/DDBJ whole genome shotgun (WGS) entry which is preliminary data.</text>
</comment>
<name>A0A8J6QRS0_9BACT</name>
<evidence type="ECO:0000313" key="2">
    <source>
        <dbReference type="Proteomes" id="UP000632828"/>
    </source>
</evidence>
<dbReference type="InterPro" id="IPR011990">
    <property type="entry name" value="TPR-like_helical_dom_sf"/>
</dbReference>
<dbReference type="SUPFAM" id="SSF48452">
    <property type="entry name" value="TPR-like"/>
    <property type="match status" value="1"/>
</dbReference>
<dbReference type="AlphaFoldDB" id="A0A8J6QRS0"/>
<reference evidence="1" key="1">
    <citation type="submission" date="2020-09" db="EMBL/GenBank/DDBJ databases">
        <title>Pelobacter alkaliphilus sp. nov., a novel anaerobic arsenate-reducing bacterium from terrestrial mud volcano.</title>
        <authorList>
            <person name="Khomyakova M.A."/>
            <person name="Merkel A.Y."/>
            <person name="Slobodkin A.I."/>
        </authorList>
    </citation>
    <scope>NUCLEOTIDE SEQUENCE</scope>
    <source>
        <strain evidence="1">M08fum</strain>
    </source>
</reference>
<protein>
    <recommendedName>
        <fullName evidence="3">Tetratricopeptide repeat protein</fullName>
    </recommendedName>
</protein>
<evidence type="ECO:0000313" key="1">
    <source>
        <dbReference type="EMBL" id="MBD1400420.1"/>
    </source>
</evidence>
<dbReference type="RefSeq" id="WP_191154901.1">
    <property type="nucleotide sequence ID" value="NZ_JACWUN010000006.1"/>
</dbReference>
<keyword evidence="2" id="KW-1185">Reference proteome</keyword>
<proteinExistence type="predicted"/>
<dbReference type="Gene3D" id="1.25.40.10">
    <property type="entry name" value="Tetratricopeptide repeat domain"/>
    <property type="match status" value="2"/>
</dbReference>
<gene>
    <name evidence="1" type="ORF">ICT70_07030</name>
</gene>